<evidence type="ECO:0000256" key="1">
    <source>
        <dbReference type="ARBA" id="ARBA00008241"/>
    </source>
</evidence>
<proteinExistence type="inferred from homology"/>
<dbReference type="OrthoDB" id="687194at2759"/>
<dbReference type="GO" id="GO:0000398">
    <property type="term" value="P:mRNA splicing, via spliceosome"/>
    <property type="evidence" value="ECO:0007669"/>
    <property type="project" value="InterPro"/>
</dbReference>
<comment type="caution">
    <text evidence="2">The sequence shown here is derived from an EMBL/GenBank/DDBJ whole genome shotgun (WGS) entry which is preliminary data.</text>
</comment>
<protein>
    <recommendedName>
        <fullName evidence="4">Thioredoxin domain-containing protein</fullName>
    </recommendedName>
</protein>
<evidence type="ECO:0000313" key="3">
    <source>
        <dbReference type="Proteomes" id="UP000807115"/>
    </source>
</evidence>
<dbReference type="AlphaFoldDB" id="A0A921UBQ6"/>
<dbReference type="Pfam" id="PF02966">
    <property type="entry name" value="DIM1"/>
    <property type="match status" value="1"/>
</dbReference>
<dbReference type="GO" id="GO:0046540">
    <property type="term" value="C:U4/U6 x U5 tri-snRNP complex"/>
    <property type="evidence" value="ECO:0007669"/>
    <property type="project" value="InterPro"/>
</dbReference>
<dbReference type="SUPFAM" id="SSF52833">
    <property type="entry name" value="Thioredoxin-like"/>
    <property type="match status" value="1"/>
</dbReference>
<dbReference type="SMART" id="SM01410">
    <property type="entry name" value="DIM1"/>
    <property type="match status" value="1"/>
</dbReference>
<dbReference type="Gene3D" id="3.40.30.10">
    <property type="entry name" value="Glutaredoxin"/>
    <property type="match status" value="1"/>
</dbReference>
<sequence length="137" mass="15168">MAAYHVEHLHWAEAVNDAIDGEGESGRRFGRSGHDDCARFDAVMAAAAERVGPVAALIAVDIDEVQDFNVMYELQDKPCTVMFFYRYSYVHVRGFRSSDHVNNWAAITSADEFADVVGVVHQRATAGYRSVDFGHGV</sequence>
<reference evidence="2" key="1">
    <citation type="journal article" date="2019" name="BMC Genomics">
        <title>A new reference genome for Sorghum bicolor reveals high levels of sequence similarity between sweet and grain genotypes: implications for the genetics of sugar metabolism.</title>
        <authorList>
            <person name="Cooper E.A."/>
            <person name="Brenton Z.W."/>
            <person name="Flinn B.S."/>
            <person name="Jenkins J."/>
            <person name="Shu S."/>
            <person name="Flowers D."/>
            <person name="Luo F."/>
            <person name="Wang Y."/>
            <person name="Xia P."/>
            <person name="Barry K."/>
            <person name="Daum C."/>
            <person name="Lipzen A."/>
            <person name="Yoshinaga Y."/>
            <person name="Schmutz J."/>
            <person name="Saski C."/>
            <person name="Vermerris W."/>
            <person name="Kresovich S."/>
        </authorList>
    </citation>
    <scope>NUCLEOTIDE SEQUENCE</scope>
</reference>
<dbReference type="EMBL" id="CM027686">
    <property type="protein sequence ID" value="KAG0524711.1"/>
    <property type="molecule type" value="Genomic_DNA"/>
</dbReference>
<comment type="similarity">
    <text evidence="1">Belongs to the DIM1 family.</text>
</comment>
<reference evidence="2" key="2">
    <citation type="submission" date="2020-10" db="EMBL/GenBank/DDBJ databases">
        <authorList>
            <person name="Cooper E.A."/>
            <person name="Brenton Z.W."/>
            <person name="Flinn B.S."/>
            <person name="Jenkins J."/>
            <person name="Shu S."/>
            <person name="Flowers D."/>
            <person name="Luo F."/>
            <person name="Wang Y."/>
            <person name="Xia P."/>
            <person name="Barry K."/>
            <person name="Daum C."/>
            <person name="Lipzen A."/>
            <person name="Yoshinaga Y."/>
            <person name="Schmutz J."/>
            <person name="Saski C."/>
            <person name="Vermerris W."/>
            <person name="Kresovich S."/>
        </authorList>
    </citation>
    <scope>NUCLEOTIDE SEQUENCE</scope>
</reference>
<dbReference type="KEGG" id="sbi:8055232"/>
<evidence type="ECO:0008006" key="4">
    <source>
        <dbReference type="Google" id="ProtNLM"/>
    </source>
</evidence>
<dbReference type="InterPro" id="IPR004123">
    <property type="entry name" value="Dim1"/>
</dbReference>
<dbReference type="InterPro" id="IPR036249">
    <property type="entry name" value="Thioredoxin-like_sf"/>
</dbReference>
<organism evidence="2 3">
    <name type="scientific">Sorghum bicolor</name>
    <name type="common">Sorghum</name>
    <name type="synonym">Sorghum vulgare</name>
    <dbReference type="NCBI Taxonomy" id="4558"/>
    <lineage>
        <taxon>Eukaryota</taxon>
        <taxon>Viridiplantae</taxon>
        <taxon>Streptophyta</taxon>
        <taxon>Embryophyta</taxon>
        <taxon>Tracheophyta</taxon>
        <taxon>Spermatophyta</taxon>
        <taxon>Magnoliopsida</taxon>
        <taxon>Liliopsida</taxon>
        <taxon>Poales</taxon>
        <taxon>Poaceae</taxon>
        <taxon>PACMAD clade</taxon>
        <taxon>Panicoideae</taxon>
        <taxon>Andropogonodae</taxon>
        <taxon>Andropogoneae</taxon>
        <taxon>Sorghinae</taxon>
        <taxon>Sorghum</taxon>
    </lineage>
</organism>
<dbReference type="PANTHER" id="PTHR12052">
    <property type="entry name" value="THIOREDOXIN-LIKE PROTEN 4A, 4B"/>
    <property type="match status" value="1"/>
</dbReference>
<dbReference type="Proteomes" id="UP000807115">
    <property type="component" value="Chromosome 7"/>
</dbReference>
<name>A0A921UBQ6_SORBI</name>
<accession>A0A921UBQ6</accession>
<dbReference type="PANTHER" id="PTHR12052:SF10">
    <property type="entry name" value="THIOREDOXIN DOMAIN-CONTAINING PROTEIN"/>
    <property type="match status" value="1"/>
</dbReference>
<evidence type="ECO:0000313" key="2">
    <source>
        <dbReference type="EMBL" id="KAG0524711.1"/>
    </source>
</evidence>
<gene>
    <name evidence="2" type="ORF">BDA96_07G235000</name>
</gene>